<proteinExistence type="predicted"/>
<protein>
    <submittedName>
        <fullName evidence="2">Uncharacterized protein</fullName>
    </submittedName>
</protein>
<feature type="transmembrane region" description="Helical" evidence="1">
    <location>
        <begin position="48"/>
        <end position="68"/>
    </location>
</feature>
<comment type="caution">
    <text evidence="2">The sequence shown here is derived from an EMBL/GenBank/DDBJ whole genome shotgun (WGS) entry which is preliminary data.</text>
</comment>
<gene>
    <name evidence="2" type="ORF">LPTSP4_21290</name>
</gene>
<keyword evidence="1" id="KW-0812">Transmembrane</keyword>
<evidence type="ECO:0000313" key="2">
    <source>
        <dbReference type="EMBL" id="GBF50603.1"/>
    </source>
</evidence>
<dbReference type="Proteomes" id="UP000245133">
    <property type="component" value="Unassembled WGS sequence"/>
</dbReference>
<dbReference type="EMBL" id="BFBB01000005">
    <property type="protein sequence ID" value="GBF50603.1"/>
    <property type="molecule type" value="Genomic_DNA"/>
</dbReference>
<evidence type="ECO:0000256" key="1">
    <source>
        <dbReference type="SAM" id="Phobius"/>
    </source>
</evidence>
<keyword evidence="1" id="KW-1133">Transmembrane helix</keyword>
<keyword evidence="3" id="KW-1185">Reference proteome</keyword>
<sequence>MERIFSVASLPMLPVFYSLAAAVFYALVWRIPINVSAKPSYVRTPLAILSFVLISLFLTYLLPMHFFYLMEIKSLPDKLIFVEESPYGLYCLGFFLSTFCLFPMAGWLDTETRSNPAFQDKSNLLLGLFSFLFVFLPYLVLFSYRVEFYEDRLYERSLLFSEEETILSYKSFRLESEFRDTRMGKAGTIVEKLSLVLLRESGERKVAFTYLIHPNWHKQHLANIRCHLIQKGLTDETPFVILHFEQWNQDILTMMKPICPQ</sequence>
<organism evidence="2 3">
    <name type="scientific">Leptospira ryugenii</name>
    <dbReference type="NCBI Taxonomy" id="1917863"/>
    <lineage>
        <taxon>Bacteria</taxon>
        <taxon>Pseudomonadati</taxon>
        <taxon>Spirochaetota</taxon>
        <taxon>Spirochaetia</taxon>
        <taxon>Leptospirales</taxon>
        <taxon>Leptospiraceae</taxon>
        <taxon>Leptospira</taxon>
    </lineage>
</organism>
<keyword evidence="1" id="KW-0472">Membrane</keyword>
<feature type="transmembrane region" description="Helical" evidence="1">
    <location>
        <begin position="124"/>
        <end position="144"/>
    </location>
</feature>
<dbReference type="AlphaFoldDB" id="A0A2P2E141"/>
<reference evidence="2 3" key="1">
    <citation type="submission" date="2018-02" db="EMBL/GenBank/DDBJ databases">
        <title>Novel Leptospira species isolated from soil and water in Japan.</title>
        <authorList>
            <person name="Nakao R."/>
            <person name="Masuzawa T."/>
        </authorList>
    </citation>
    <scope>NUCLEOTIDE SEQUENCE [LARGE SCALE GENOMIC DNA]</scope>
    <source>
        <strain evidence="2 3">YH101</strain>
    </source>
</reference>
<evidence type="ECO:0000313" key="3">
    <source>
        <dbReference type="Proteomes" id="UP000245133"/>
    </source>
</evidence>
<feature type="transmembrane region" description="Helical" evidence="1">
    <location>
        <begin position="7"/>
        <end position="28"/>
    </location>
</feature>
<name>A0A2P2E141_9LEPT</name>
<feature type="transmembrane region" description="Helical" evidence="1">
    <location>
        <begin position="89"/>
        <end position="108"/>
    </location>
</feature>
<dbReference type="RefSeq" id="WP_108976514.1">
    <property type="nucleotide sequence ID" value="NZ_BFBB01000005.1"/>
</dbReference>
<accession>A0A2P2E141</accession>